<name>A0A3E2TTS1_9FIRM</name>
<organism evidence="2 3">
    <name type="scientific">Faecalibacterium prausnitzii</name>
    <dbReference type="NCBI Taxonomy" id="853"/>
    <lineage>
        <taxon>Bacteria</taxon>
        <taxon>Bacillati</taxon>
        <taxon>Bacillota</taxon>
        <taxon>Clostridia</taxon>
        <taxon>Eubacteriales</taxon>
        <taxon>Oscillospiraceae</taxon>
        <taxon>Faecalibacterium</taxon>
    </lineage>
</organism>
<evidence type="ECO:0000313" key="3">
    <source>
        <dbReference type="Proteomes" id="UP000260782"/>
    </source>
</evidence>
<dbReference type="AlphaFoldDB" id="A0A3E2TTS1"/>
<protein>
    <submittedName>
        <fullName evidence="2">Uncharacterized protein</fullName>
    </submittedName>
</protein>
<dbReference type="EMBL" id="QVES01000021">
    <property type="protein sequence ID" value="RGB82540.1"/>
    <property type="molecule type" value="Genomic_DNA"/>
</dbReference>
<comment type="caution">
    <text evidence="2">The sequence shown here is derived from an EMBL/GenBank/DDBJ whole genome shotgun (WGS) entry which is preliminary data.</text>
</comment>
<feature type="region of interest" description="Disordered" evidence="1">
    <location>
        <begin position="27"/>
        <end position="52"/>
    </location>
</feature>
<dbReference type="Proteomes" id="UP000260782">
    <property type="component" value="Unassembled WGS sequence"/>
</dbReference>
<reference evidence="2 3" key="1">
    <citation type="submission" date="2018-08" db="EMBL/GenBank/DDBJ databases">
        <title>A genome reference for cultivated species of the human gut microbiota.</title>
        <authorList>
            <person name="Zou Y."/>
            <person name="Xue W."/>
            <person name="Luo G."/>
        </authorList>
    </citation>
    <scope>NUCLEOTIDE SEQUENCE [LARGE SCALE GENOMIC DNA]</scope>
    <source>
        <strain evidence="2 3">AF31-14AC</strain>
    </source>
</reference>
<evidence type="ECO:0000313" key="2">
    <source>
        <dbReference type="EMBL" id="RGB82540.1"/>
    </source>
</evidence>
<accession>A0A3E2TTS1</accession>
<evidence type="ECO:0000256" key="1">
    <source>
        <dbReference type="SAM" id="MobiDB-lite"/>
    </source>
</evidence>
<proteinExistence type="predicted"/>
<gene>
    <name evidence="2" type="ORF">DWZ25_13600</name>
</gene>
<sequence length="64" mass="7054">MRSAGKVLLAEGCSLLVAKENQKTTSDFDALEPRKRGYSPLLTPKGRATPEKTEDSRLFGVKIF</sequence>